<feature type="transmembrane region" description="Helical" evidence="6">
    <location>
        <begin position="295"/>
        <end position="315"/>
    </location>
</feature>
<evidence type="ECO:0000256" key="5">
    <source>
        <dbReference type="ARBA" id="ARBA00023136"/>
    </source>
</evidence>
<reference evidence="7 8" key="1">
    <citation type="submission" date="2020-08" db="EMBL/GenBank/DDBJ databases">
        <title>Genomic Encyclopedia of Type Strains, Phase IV (KMG-IV): sequencing the most valuable type-strain genomes for metagenomic binning, comparative biology and taxonomic classification.</title>
        <authorList>
            <person name="Goeker M."/>
        </authorList>
    </citation>
    <scope>NUCLEOTIDE SEQUENCE [LARGE SCALE GENOMIC DNA]</scope>
    <source>
        <strain evidence="7 8">DSM 101465</strain>
    </source>
</reference>
<dbReference type="InterPro" id="IPR038377">
    <property type="entry name" value="Na/Glc_symporter_sf"/>
</dbReference>
<evidence type="ECO:0000256" key="4">
    <source>
        <dbReference type="ARBA" id="ARBA00022989"/>
    </source>
</evidence>
<dbReference type="GO" id="GO:0016020">
    <property type="term" value="C:membrane"/>
    <property type="evidence" value="ECO:0007669"/>
    <property type="project" value="UniProtKB-SubCell"/>
</dbReference>
<feature type="transmembrane region" description="Helical" evidence="6">
    <location>
        <begin position="42"/>
        <end position="62"/>
    </location>
</feature>
<evidence type="ECO:0000256" key="3">
    <source>
        <dbReference type="ARBA" id="ARBA00022692"/>
    </source>
</evidence>
<dbReference type="PROSITE" id="PS50283">
    <property type="entry name" value="NA_SOLUT_SYMP_3"/>
    <property type="match status" value="1"/>
</dbReference>
<keyword evidence="4 6" id="KW-1133">Transmembrane helix</keyword>
<dbReference type="EMBL" id="JACHEH010000002">
    <property type="protein sequence ID" value="MBB6167175.1"/>
    <property type="molecule type" value="Genomic_DNA"/>
</dbReference>
<feature type="transmembrane region" description="Helical" evidence="6">
    <location>
        <begin position="373"/>
        <end position="393"/>
    </location>
</feature>
<feature type="transmembrane region" description="Helical" evidence="6">
    <location>
        <begin position="428"/>
        <end position="449"/>
    </location>
</feature>
<feature type="transmembrane region" description="Helical" evidence="6">
    <location>
        <begin position="261"/>
        <end position="283"/>
    </location>
</feature>
<feature type="transmembrane region" description="Helical" evidence="6">
    <location>
        <begin position="100"/>
        <end position="119"/>
    </location>
</feature>
<feature type="transmembrane region" description="Helical" evidence="6">
    <location>
        <begin position="399"/>
        <end position="421"/>
    </location>
</feature>
<dbReference type="Gene3D" id="1.20.1730.10">
    <property type="entry name" value="Sodium/glucose cotransporter"/>
    <property type="match status" value="1"/>
</dbReference>
<feature type="transmembrane region" description="Helical" evidence="6">
    <location>
        <begin position="469"/>
        <end position="488"/>
    </location>
</feature>
<comment type="similarity">
    <text evidence="2">Belongs to the sodium:solute symporter (SSF) (TC 2.A.21) family.</text>
</comment>
<organism evidence="7 8">
    <name type="scientific">Chelatococcus composti</name>
    <dbReference type="NCBI Taxonomy" id="1743235"/>
    <lineage>
        <taxon>Bacteria</taxon>
        <taxon>Pseudomonadati</taxon>
        <taxon>Pseudomonadota</taxon>
        <taxon>Alphaproteobacteria</taxon>
        <taxon>Hyphomicrobiales</taxon>
        <taxon>Chelatococcaceae</taxon>
        <taxon>Chelatococcus</taxon>
    </lineage>
</organism>
<evidence type="ECO:0000313" key="8">
    <source>
        <dbReference type="Proteomes" id="UP000588017"/>
    </source>
</evidence>
<feature type="transmembrane region" description="Helical" evidence="6">
    <location>
        <begin position="140"/>
        <end position="159"/>
    </location>
</feature>
<evidence type="ECO:0000256" key="1">
    <source>
        <dbReference type="ARBA" id="ARBA00004141"/>
    </source>
</evidence>
<keyword evidence="5 6" id="KW-0472">Membrane</keyword>
<comment type="subcellular location">
    <subcellularLocation>
        <location evidence="1">Membrane</location>
        <topology evidence="1">Multi-pass membrane protein</topology>
    </subcellularLocation>
</comment>
<evidence type="ECO:0000256" key="2">
    <source>
        <dbReference type="ARBA" id="ARBA00006434"/>
    </source>
</evidence>
<dbReference type="GO" id="GO:0022857">
    <property type="term" value="F:transmembrane transporter activity"/>
    <property type="evidence" value="ECO:0007669"/>
    <property type="project" value="InterPro"/>
</dbReference>
<sequence length="503" mass="49501">MTAGGRPDGQAQRLLLAAAVASLVGLMWLLERVGVPGALLTPVLLCLPLVLSLLVGLSARTMSLATFDAADRSLPAAVATLALPVVVLALVVLAGNAPALRWGAVAGLVLHAALAPFLHRTAAPTPAGTLAGRFGWPARAAAVVVLVPVLFVALVLMLQDAAFVLAQSLGLGYPAALRLVLALCALVAMVGGLRAVAAVLAVQGGFLAGLAGLLAATLLATWWHAFVESVRSGGDTVLPVAAAGAARFAWLAGGPAQESGVTAFLVVMFGVAALPLVTGLSAAVPGRGLAGRVSLRAAVVLAAVVLVADTAEVYLPQSLLGGSWLLRQMSSVAHLATMLAGVAALGLNLGLVLSRDVYRVVAPRASTARKTIIARLAVLAALGGAAAAIPLAGGIAPAVAVNLLLGVSAAALLPGLAFALLPGGRGWTAALAILGAAAIVAVAELPALLPSLVAGSPALARAVGALGDTAPLWAAAWAVVVMALGLALSRARGAAAGQALASS</sequence>
<feature type="transmembrane region" description="Helical" evidence="6">
    <location>
        <begin position="171"/>
        <end position="193"/>
    </location>
</feature>
<feature type="transmembrane region" description="Helical" evidence="6">
    <location>
        <begin position="205"/>
        <end position="225"/>
    </location>
</feature>
<comment type="caution">
    <text evidence="7">The sequence shown here is derived from an EMBL/GenBank/DDBJ whole genome shotgun (WGS) entry which is preliminary data.</text>
</comment>
<dbReference type="RefSeq" id="WP_183332497.1">
    <property type="nucleotide sequence ID" value="NZ_BMHX01000002.1"/>
</dbReference>
<dbReference type="InterPro" id="IPR001734">
    <property type="entry name" value="Na/solute_symporter"/>
</dbReference>
<gene>
    <name evidence="7" type="ORF">HNQ73_000793</name>
</gene>
<accession>A0A841K4F0</accession>
<keyword evidence="8" id="KW-1185">Reference proteome</keyword>
<proteinExistence type="inferred from homology"/>
<feature type="transmembrane region" description="Helical" evidence="6">
    <location>
        <begin position="12"/>
        <end position="30"/>
    </location>
</feature>
<dbReference type="AlphaFoldDB" id="A0A841K4F0"/>
<feature type="transmembrane region" description="Helical" evidence="6">
    <location>
        <begin position="74"/>
        <end position="94"/>
    </location>
</feature>
<dbReference type="Proteomes" id="UP000588017">
    <property type="component" value="Unassembled WGS sequence"/>
</dbReference>
<keyword evidence="3 6" id="KW-0812">Transmembrane</keyword>
<feature type="transmembrane region" description="Helical" evidence="6">
    <location>
        <begin position="335"/>
        <end position="353"/>
    </location>
</feature>
<evidence type="ECO:0000256" key="6">
    <source>
        <dbReference type="SAM" id="Phobius"/>
    </source>
</evidence>
<name>A0A841K4F0_9HYPH</name>
<evidence type="ECO:0000313" key="7">
    <source>
        <dbReference type="EMBL" id="MBB6167175.1"/>
    </source>
</evidence>
<protein>
    <submittedName>
        <fullName evidence="7">Cation/acetate symporter</fullName>
    </submittedName>
</protein>